<dbReference type="EMBL" id="CP043939">
    <property type="protein sequence ID" value="QER66497.1"/>
    <property type="molecule type" value="Genomic_DNA"/>
</dbReference>
<accession>A0A5P1X2T1</accession>
<dbReference type="KEGG" id="lnn:F0161_00535"/>
<gene>
    <name evidence="1" type="ORF">F0161_00535</name>
</gene>
<evidence type="ECO:0000313" key="2">
    <source>
        <dbReference type="Proteomes" id="UP000325295"/>
    </source>
</evidence>
<reference evidence="1 2" key="1">
    <citation type="submission" date="2019-09" db="EMBL/GenBank/DDBJ databases">
        <title>Complete Genome Sequence of Lactobacillus nenjiangensis SH-Y15, isolated from sauerkraut.</title>
        <authorList>
            <person name="Yang H."/>
        </authorList>
    </citation>
    <scope>NUCLEOTIDE SEQUENCE [LARGE SCALE GENOMIC DNA]</scope>
    <source>
        <strain evidence="1 2">SH-Y15</strain>
    </source>
</reference>
<organism evidence="1 2">
    <name type="scientific">Paucilactobacillus nenjiangensis</name>
    <dbReference type="NCBI Taxonomy" id="1296540"/>
    <lineage>
        <taxon>Bacteria</taxon>
        <taxon>Bacillati</taxon>
        <taxon>Bacillota</taxon>
        <taxon>Bacilli</taxon>
        <taxon>Lactobacillales</taxon>
        <taxon>Lactobacillaceae</taxon>
        <taxon>Paucilactobacillus</taxon>
    </lineage>
</organism>
<dbReference type="AlphaFoldDB" id="A0A5P1X2T1"/>
<dbReference type="RefSeq" id="WP_150203098.1">
    <property type="nucleotide sequence ID" value="NZ_CP043939.1"/>
</dbReference>
<sequence>MAESIHDFFQKHYGNIMSSTIYAPSVEQINPVKSSQAGTDNLSYEAAVEYLDTYQPMDVLDEGPKLNLESLVVLPSQAEFDVAANQDNFGAFHHENSVDRDLRYIVERFSWPKDDPEVSEFKLIGGLTTSFLPNTPISKHDSLKSINQTDIDEGIERIYQIIEQMLGLNPDSKSEKRLRMVFMLPESMSESVIPQFIYRARCEDFSRAFPLLTELIPEIEFYNVLINLGAEDGFTMEKLYQNIEPLMISAQPVLTEEMYHDIVDPYRQ</sequence>
<proteinExistence type="predicted"/>
<protein>
    <submittedName>
        <fullName evidence="1">Uncharacterized protein</fullName>
    </submittedName>
</protein>
<dbReference type="Proteomes" id="UP000325295">
    <property type="component" value="Chromosome"/>
</dbReference>
<name>A0A5P1X2T1_9LACO</name>
<keyword evidence="2" id="KW-1185">Reference proteome</keyword>
<evidence type="ECO:0000313" key="1">
    <source>
        <dbReference type="EMBL" id="QER66497.1"/>
    </source>
</evidence>